<accession>A0AAV1U767</accession>
<dbReference type="AlphaFoldDB" id="A0AAV1U767"/>
<keyword evidence="1" id="KW-0732">Signal</keyword>
<feature type="chain" id="PRO_5043740785" evidence="1">
    <location>
        <begin position="22"/>
        <end position="111"/>
    </location>
</feature>
<evidence type="ECO:0000256" key="1">
    <source>
        <dbReference type="SAM" id="SignalP"/>
    </source>
</evidence>
<protein>
    <submittedName>
        <fullName evidence="2">Uncharacterized protein</fullName>
    </submittedName>
</protein>
<evidence type="ECO:0000313" key="2">
    <source>
        <dbReference type="EMBL" id="CAK7930481.1"/>
    </source>
</evidence>
<reference evidence="2" key="1">
    <citation type="submission" date="2024-01" db="EMBL/GenBank/DDBJ databases">
        <authorList>
            <person name="Webb A."/>
        </authorList>
    </citation>
    <scope>NUCLEOTIDE SEQUENCE</scope>
    <source>
        <strain evidence="2">Pm1</strain>
    </source>
</reference>
<sequence length="111" mass="12244">MHISSGLLISIAAIASTSVFGQICTKEVEGCGLMGVMILNRYNDRCTDEGRGNECCTTKCKMARCGVMPGCVQDEDWNKSDRYSTACDHEDVYHGWDFLACCSWKCNNPGE</sequence>
<gene>
    <name evidence="2" type="ORF">PM001_LOCUS15631</name>
</gene>
<organism evidence="2 3">
    <name type="scientific">Peronospora matthiolae</name>
    <dbReference type="NCBI Taxonomy" id="2874970"/>
    <lineage>
        <taxon>Eukaryota</taxon>
        <taxon>Sar</taxon>
        <taxon>Stramenopiles</taxon>
        <taxon>Oomycota</taxon>
        <taxon>Peronosporomycetes</taxon>
        <taxon>Peronosporales</taxon>
        <taxon>Peronosporaceae</taxon>
        <taxon>Peronospora</taxon>
    </lineage>
</organism>
<proteinExistence type="predicted"/>
<dbReference type="Proteomes" id="UP001162060">
    <property type="component" value="Unassembled WGS sequence"/>
</dbReference>
<evidence type="ECO:0000313" key="3">
    <source>
        <dbReference type="Proteomes" id="UP001162060"/>
    </source>
</evidence>
<comment type="caution">
    <text evidence="2">The sequence shown here is derived from an EMBL/GenBank/DDBJ whole genome shotgun (WGS) entry which is preliminary data.</text>
</comment>
<dbReference type="EMBL" id="CAKLBY020000167">
    <property type="protein sequence ID" value="CAK7930481.1"/>
    <property type="molecule type" value="Genomic_DNA"/>
</dbReference>
<name>A0AAV1U767_9STRA</name>
<feature type="signal peptide" evidence="1">
    <location>
        <begin position="1"/>
        <end position="21"/>
    </location>
</feature>